<dbReference type="EMBL" id="JABBJJ010000061">
    <property type="protein sequence ID" value="NMO16245.1"/>
    <property type="molecule type" value="Genomic_DNA"/>
</dbReference>
<feature type="chain" id="PRO_5033013760" evidence="2">
    <location>
        <begin position="24"/>
        <end position="278"/>
    </location>
</feature>
<reference evidence="3 4" key="1">
    <citation type="submission" date="2020-04" db="EMBL/GenBank/DDBJ databases">
        <title>Draft genome of Pyxidicoccus fallax type strain.</title>
        <authorList>
            <person name="Whitworth D.E."/>
        </authorList>
    </citation>
    <scope>NUCLEOTIDE SEQUENCE [LARGE SCALE GENOMIC DNA]</scope>
    <source>
        <strain evidence="3 4">DSM 14698</strain>
    </source>
</reference>
<evidence type="ECO:0000256" key="2">
    <source>
        <dbReference type="SAM" id="SignalP"/>
    </source>
</evidence>
<accession>A0A848LGA7</accession>
<dbReference type="AlphaFoldDB" id="A0A848LGA7"/>
<feature type="compositionally biased region" description="Low complexity" evidence="1">
    <location>
        <begin position="41"/>
        <end position="56"/>
    </location>
</feature>
<keyword evidence="4" id="KW-1185">Reference proteome</keyword>
<evidence type="ECO:0000313" key="4">
    <source>
        <dbReference type="Proteomes" id="UP000518300"/>
    </source>
</evidence>
<sequence length="278" mass="29215">MRRVVLAVSAVLLLGAAPGAANTAGSQATAKGAPVERPASRHAASVASVANAAPSPGEDATPSRFAWPRLNVLAHVEASEIVDANGVPVALRAVHVKERLPELIQRFADAFRDGGLYVPPGREQPQFASGAIMLTAVDARRRVTYTAVMQPLEDGTTTLYLGEANHSLRREPIADGDFAPLPPGARQVLRVGGEGARTLAFHVPLSGADVDAFYARALAGHGWRRAEEESGFYTRAGEELRVVHEPGEGGLRAVVLVYRTGRTAPAVPPPAVKPRGGL</sequence>
<keyword evidence="2" id="KW-0732">Signal</keyword>
<organism evidence="3 4">
    <name type="scientific">Pyxidicoccus fallax</name>
    <dbReference type="NCBI Taxonomy" id="394095"/>
    <lineage>
        <taxon>Bacteria</taxon>
        <taxon>Pseudomonadati</taxon>
        <taxon>Myxococcota</taxon>
        <taxon>Myxococcia</taxon>
        <taxon>Myxococcales</taxon>
        <taxon>Cystobacterineae</taxon>
        <taxon>Myxococcaceae</taxon>
        <taxon>Pyxidicoccus</taxon>
    </lineage>
</organism>
<comment type="caution">
    <text evidence="3">The sequence shown here is derived from an EMBL/GenBank/DDBJ whole genome shotgun (WGS) entry which is preliminary data.</text>
</comment>
<dbReference type="RefSeq" id="WP_169345536.1">
    <property type="nucleotide sequence ID" value="NZ_JABBJJ010000061.1"/>
</dbReference>
<dbReference type="Proteomes" id="UP000518300">
    <property type="component" value="Unassembled WGS sequence"/>
</dbReference>
<gene>
    <name evidence="3" type="ORF">HG543_15495</name>
</gene>
<evidence type="ECO:0000256" key="1">
    <source>
        <dbReference type="SAM" id="MobiDB-lite"/>
    </source>
</evidence>
<name>A0A848LGA7_9BACT</name>
<protein>
    <submittedName>
        <fullName evidence="3">Uncharacterized protein</fullName>
    </submittedName>
</protein>
<evidence type="ECO:0000313" key="3">
    <source>
        <dbReference type="EMBL" id="NMO16245.1"/>
    </source>
</evidence>
<feature type="signal peptide" evidence="2">
    <location>
        <begin position="1"/>
        <end position="23"/>
    </location>
</feature>
<feature type="region of interest" description="Disordered" evidence="1">
    <location>
        <begin position="22"/>
        <end position="61"/>
    </location>
</feature>
<proteinExistence type="predicted"/>